<accession>A0ABX8UR55</accession>
<dbReference type="Gene3D" id="3.90.930.1">
    <property type="match status" value="1"/>
</dbReference>
<feature type="region of interest" description="Disordered" evidence="1">
    <location>
        <begin position="62"/>
        <end position="85"/>
    </location>
</feature>
<dbReference type="Proteomes" id="UP000826462">
    <property type="component" value="Chromosome 2"/>
</dbReference>
<evidence type="ECO:0000313" key="3">
    <source>
        <dbReference type="Proteomes" id="UP000826462"/>
    </source>
</evidence>
<proteinExistence type="predicted"/>
<name>A0ABX8UR55_9BURK</name>
<sequence length="85" mass="9723">MNVTAPVNTFYANGNKQSEFIPNEQGGQAGEYIYYDENQKRIHSENRSVDGHVRFEHDYNRDGTTFSTTVTDRNGDSRTTVYGPR</sequence>
<dbReference type="RefSeq" id="WP_219800932.1">
    <property type="nucleotide sequence ID" value="NZ_CP080096.1"/>
</dbReference>
<reference evidence="2 3" key="1">
    <citation type="submission" date="2021-07" db="EMBL/GenBank/DDBJ databases">
        <title>Paraburkholderia edwinii protects Aspergillus sp. from phenazines by acting as a toxin sponge.</title>
        <authorList>
            <person name="Dahlstrom K.M."/>
            <person name="Newman D.K."/>
        </authorList>
    </citation>
    <scope>NUCLEOTIDE SEQUENCE [LARGE SCALE GENOMIC DNA]</scope>
    <source>
        <strain evidence="2 3">Pe01</strain>
    </source>
</reference>
<keyword evidence="3" id="KW-1185">Reference proteome</keyword>
<evidence type="ECO:0000256" key="1">
    <source>
        <dbReference type="SAM" id="MobiDB-lite"/>
    </source>
</evidence>
<dbReference type="EMBL" id="CP080096">
    <property type="protein sequence ID" value="QYD71503.1"/>
    <property type="molecule type" value="Genomic_DNA"/>
</dbReference>
<evidence type="ECO:0000313" key="2">
    <source>
        <dbReference type="EMBL" id="QYD71503.1"/>
    </source>
</evidence>
<organism evidence="2 3">
    <name type="scientific">Paraburkholderia edwinii</name>
    <dbReference type="NCBI Taxonomy" id="2861782"/>
    <lineage>
        <taxon>Bacteria</taxon>
        <taxon>Pseudomonadati</taxon>
        <taxon>Pseudomonadota</taxon>
        <taxon>Betaproteobacteria</taxon>
        <taxon>Burkholderiales</taxon>
        <taxon>Burkholderiaceae</taxon>
        <taxon>Paraburkholderia</taxon>
    </lineage>
</organism>
<gene>
    <name evidence="2" type="ORF">KZJ38_31300</name>
</gene>
<protein>
    <recommendedName>
        <fullName evidence="4">YD repeat-containing protein</fullName>
    </recommendedName>
</protein>
<evidence type="ECO:0008006" key="4">
    <source>
        <dbReference type="Google" id="ProtNLM"/>
    </source>
</evidence>